<evidence type="ECO:0000259" key="1">
    <source>
        <dbReference type="SMART" id="SM01320"/>
    </source>
</evidence>
<dbReference type="OrthoDB" id="3649788at2759"/>
<feature type="non-terminal residue" evidence="2">
    <location>
        <position position="1"/>
    </location>
</feature>
<evidence type="ECO:0000313" key="2">
    <source>
        <dbReference type="EMBL" id="EME79892.1"/>
    </source>
</evidence>
<proteinExistence type="predicted"/>
<gene>
    <name evidence="2" type="ORF">MYCFIDRAFT_18514</name>
</gene>
<organism evidence="2 3">
    <name type="scientific">Pseudocercospora fijiensis (strain CIRAD86)</name>
    <name type="common">Black leaf streak disease fungus</name>
    <name type="synonym">Mycosphaerella fijiensis</name>
    <dbReference type="NCBI Taxonomy" id="383855"/>
    <lineage>
        <taxon>Eukaryota</taxon>
        <taxon>Fungi</taxon>
        <taxon>Dikarya</taxon>
        <taxon>Ascomycota</taxon>
        <taxon>Pezizomycotina</taxon>
        <taxon>Dothideomycetes</taxon>
        <taxon>Dothideomycetidae</taxon>
        <taxon>Mycosphaerellales</taxon>
        <taxon>Mycosphaerellaceae</taxon>
        <taxon>Pseudocercospora</taxon>
    </lineage>
</organism>
<dbReference type="HOGENOM" id="CLU_2243005_0_0_1"/>
<dbReference type="EMBL" id="KB446561">
    <property type="protein sequence ID" value="EME79892.1"/>
    <property type="molecule type" value="Genomic_DNA"/>
</dbReference>
<dbReference type="KEGG" id="pfj:MYCFIDRAFT_18514"/>
<dbReference type="SMART" id="SM01320">
    <property type="entry name" value="TRP_N"/>
    <property type="match status" value="1"/>
</dbReference>
<evidence type="ECO:0000313" key="3">
    <source>
        <dbReference type="Proteomes" id="UP000016932"/>
    </source>
</evidence>
<dbReference type="Pfam" id="PF14558">
    <property type="entry name" value="TRP_N"/>
    <property type="match status" value="1"/>
</dbReference>
<accession>M3AR31</accession>
<dbReference type="GeneID" id="19334771"/>
<feature type="non-terminal residue" evidence="2">
    <location>
        <position position="105"/>
    </location>
</feature>
<dbReference type="AlphaFoldDB" id="M3AR31"/>
<name>M3AR31_PSEFD</name>
<keyword evidence="3" id="KW-1185">Reference proteome</keyword>
<dbReference type="Proteomes" id="UP000016932">
    <property type="component" value="Unassembled WGS sequence"/>
</dbReference>
<reference evidence="2 3" key="1">
    <citation type="journal article" date="2012" name="PLoS Pathog.">
        <title>Diverse lifestyles and strategies of plant pathogenesis encoded in the genomes of eighteen Dothideomycetes fungi.</title>
        <authorList>
            <person name="Ohm R.A."/>
            <person name="Feau N."/>
            <person name="Henrissat B."/>
            <person name="Schoch C.L."/>
            <person name="Horwitz B.A."/>
            <person name="Barry K.W."/>
            <person name="Condon B.J."/>
            <person name="Copeland A.C."/>
            <person name="Dhillon B."/>
            <person name="Glaser F."/>
            <person name="Hesse C.N."/>
            <person name="Kosti I."/>
            <person name="LaButti K."/>
            <person name="Lindquist E.A."/>
            <person name="Lucas S."/>
            <person name="Salamov A.A."/>
            <person name="Bradshaw R.E."/>
            <person name="Ciuffetti L."/>
            <person name="Hamelin R.C."/>
            <person name="Kema G.H.J."/>
            <person name="Lawrence C."/>
            <person name="Scott J.A."/>
            <person name="Spatafora J.W."/>
            <person name="Turgeon B.G."/>
            <person name="de Wit P.J.G.M."/>
            <person name="Zhong S."/>
            <person name="Goodwin S.B."/>
            <person name="Grigoriev I.V."/>
        </authorList>
    </citation>
    <scope>NUCLEOTIDE SEQUENCE [LARGE SCALE GENOMIC DNA]</scope>
    <source>
        <strain evidence="2 3">CIRAD86</strain>
    </source>
</reference>
<protein>
    <recommendedName>
        <fullName evidence="1">ML-like domain-containing protein</fullName>
    </recommendedName>
</protein>
<dbReference type="InterPro" id="IPR032800">
    <property type="entry name" value="TRP_N"/>
</dbReference>
<dbReference type="RefSeq" id="XP_007928745.1">
    <property type="nucleotide sequence ID" value="XM_007930554.1"/>
</dbReference>
<sequence length="105" mass="11255">TCLANSSLTATYFAASLTPDNNTLAYDLQATNTYSGSITISYIIAVNSTTYYNLIEDPCSSGEASFCPASPGQIALNSNQNAPDRVLSRIPESAYTTPDLVAWFR</sequence>
<feature type="domain" description="ML-like" evidence="1">
    <location>
        <begin position="1"/>
        <end position="105"/>
    </location>
</feature>
<dbReference type="VEuPathDB" id="FungiDB:MYCFIDRAFT_18514"/>